<dbReference type="InterPro" id="IPR059019">
    <property type="entry name" value="WHD_CapW"/>
</dbReference>
<evidence type="ECO:0000259" key="3">
    <source>
        <dbReference type="Pfam" id="PF26109"/>
    </source>
</evidence>
<reference evidence="5" key="1">
    <citation type="submission" date="2016-10" db="EMBL/GenBank/DDBJ databases">
        <authorList>
            <person name="Varghese N."/>
            <person name="Submissions S."/>
        </authorList>
    </citation>
    <scope>NUCLEOTIDE SEQUENCE [LARGE SCALE GENOMIC DNA]</scope>
    <source>
        <strain evidence="5">DSM 18579</strain>
    </source>
</reference>
<organism evidence="4 5">
    <name type="scientific">Thorsellia anophelis DSM 18579</name>
    <dbReference type="NCBI Taxonomy" id="1123402"/>
    <lineage>
        <taxon>Bacteria</taxon>
        <taxon>Pseudomonadati</taxon>
        <taxon>Pseudomonadota</taxon>
        <taxon>Gammaproteobacteria</taxon>
        <taxon>Enterobacterales</taxon>
        <taxon>Thorselliaceae</taxon>
        <taxon>Thorsellia</taxon>
    </lineage>
</organism>
<evidence type="ECO:0000259" key="1">
    <source>
        <dbReference type="Pfam" id="PF13280"/>
    </source>
</evidence>
<dbReference type="InterPro" id="IPR051534">
    <property type="entry name" value="CBASS_pafABC_assoc_protein"/>
</dbReference>
<dbReference type="Pfam" id="PF13280">
    <property type="entry name" value="WYL"/>
    <property type="match status" value="1"/>
</dbReference>
<dbReference type="Pfam" id="PF26109">
    <property type="entry name" value="WHD_BrxR"/>
    <property type="match status" value="1"/>
</dbReference>
<sequence length="313" mass="35368">MVGSMTGKTTIIYPTLADVPQSTRNRLAFIDYLLHFYGEANRNDIISRFNIFPNQVTKDYIHYRNLAPKNIAYDKQRKVHVRTPTFSPFFEHHIPKLLSSIAQGFGDGVDNLVPSPIAVAELHSLSQPNEAIVAAVTRAIHKHSPLKIRFISLSSGETEREIVPHALVNNGLRWHVRAYDRKHQAFRDFVLTRIQSAEVVFEHLCQSLCLTEQPLPEQEQAISDSAWQTEITLEVVPHPSIKYPSAIRLDYGMENGARLITIKQALAPYLLRLWNVDCSAKGTLKGAEFHLWLRNSNAVSKEIEMGIVPNGLS</sequence>
<dbReference type="InterPro" id="IPR016634">
    <property type="entry name" value="CapW-like"/>
</dbReference>
<feature type="domain" description="DNA-binding transcriptional repressor CapW winged helix-turn-helix" evidence="3">
    <location>
        <begin position="23"/>
        <end position="91"/>
    </location>
</feature>
<dbReference type="EMBL" id="FOHV01000047">
    <property type="protein sequence ID" value="SET61231.1"/>
    <property type="molecule type" value="Genomic_DNA"/>
</dbReference>
<feature type="domain" description="DNA-binding transcriptional repressor CapW C-terminal dimerisation" evidence="2">
    <location>
        <begin position="231"/>
        <end position="298"/>
    </location>
</feature>
<dbReference type="Pfam" id="PF26107">
    <property type="entry name" value="BrxR_CTD"/>
    <property type="match status" value="1"/>
</dbReference>
<dbReference type="PROSITE" id="PS52050">
    <property type="entry name" value="WYL"/>
    <property type="match status" value="1"/>
</dbReference>
<gene>
    <name evidence="4" type="ORF">SAMN02583745_02879</name>
</gene>
<dbReference type="PANTHER" id="PTHR34580">
    <property type="match status" value="1"/>
</dbReference>
<keyword evidence="5" id="KW-1185">Reference proteome</keyword>
<evidence type="ECO:0000313" key="5">
    <source>
        <dbReference type="Proteomes" id="UP000242642"/>
    </source>
</evidence>
<feature type="domain" description="WYL" evidence="1">
    <location>
        <begin position="132"/>
        <end position="199"/>
    </location>
</feature>
<dbReference type="STRING" id="1123402.SAMN02583745_02879"/>
<protein>
    <submittedName>
        <fullName evidence="4">WYL domain-containing protein</fullName>
    </submittedName>
</protein>
<dbReference type="PIRSF" id="PIRSF015558">
    <property type="entry name" value="Txn_reg_DeoR_prd"/>
    <property type="match status" value="1"/>
</dbReference>
<dbReference type="AlphaFoldDB" id="A0A1I0FUV1"/>
<proteinExistence type="predicted"/>
<evidence type="ECO:0000259" key="2">
    <source>
        <dbReference type="Pfam" id="PF26107"/>
    </source>
</evidence>
<evidence type="ECO:0000313" key="4">
    <source>
        <dbReference type="EMBL" id="SET61231.1"/>
    </source>
</evidence>
<name>A0A1I0FUV1_9GAMM</name>
<dbReference type="Proteomes" id="UP000242642">
    <property type="component" value="Unassembled WGS sequence"/>
</dbReference>
<dbReference type="InterPro" id="IPR026881">
    <property type="entry name" value="WYL_dom"/>
</dbReference>
<dbReference type="OrthoDB" id="6400324at2"/>
<dbReference type="InterPro" id="IPR059020">
    <property type="entry name" value="CapW_CTD"/>
</dbReference>
<dbReference type="PANTHER" id="PTHR34580:SF1">
    <property type="entry name" value="PROTEIN PAFC"/>
    <property type="match status" value="1"/>
</dbReference>
<accession>A0A1I0FUV1</accession>